<dbReference type="HOGENOM" id="CLU_127140_0_0_6"/>
<dbReference type="AlphaFoldDB" id="A0A068QYU2"/>
<reference evidence="2 3" key="1">
    <citation type="submission" date="2013-07" db="EMBL/GenBank/DDBJ databases">
        <authorList>
            <person name="Genoscope - CEA"/>
        </authorList>
    </citation>
    <scope>NUCLEOTIDE SEQUENCE [LARGE SCALE GENOMIC DNA]</scope>
    <source>
        <strain evidence="2 3">G6</strain>
    </source>
</reference>
<dbReference type="SUPFAM" id="SSF158682">
    <property type="entry name" value="TerB-like"/>
    <property type="match status" value="1"/>
</dbReference>
<dbReference type="InterPro" id="IPR029024">
    <property type="entry name" value="TerB-like"/>
</dbReference>
<feature type="domain" description="Co-chaperone DjlA N-terminal" evidence="1">
    <location>
        <begin position="62"/>
        <end position="179"/>
    </location>
</feature>
<evidence type="ECO:0000313" key="2">
    <source>
        <dbReference type="EMBL" id="CDG20197.1"/>
    </source>
</evidence>
<sequence length="180" mass="19882">MRLDGALAGHLAVNNHNFMQYVLTQTGDLMSFLNKIKSAFNAGREELTNQVGRFKNRKFMEGTVAVCAHVAMASDGVSSEEKQKMIGFIKNSPELKVFDTTEIIEFFNKLVSSYEFDADIGKGEAMKFIMALKPQPEAAQLALRVGIAVAKSDDDFDDNEKNAMREICLALGFTPADFAL</sequence>
<dbReference type="Proteomes" id="UP000032735">
    <property type="component" value="Chromosome"/>
</dbReference>
<dbReference type="InterPro" id="IPR007791">
    <property type="entry name" value="DjlA_N"/>
</dbReference>
<protein>
    <submittedName>
        <fullName evidence="2">Tellurium resistance protein terB</fullName>
    </submittedName>
</protein>
<name>A0A068QYU2_9GAMM</name>
<gene>
    <name evidence="2" type="ORF">XPG1_0542</name>
</gene>
<dbReference type="KEGG" id="xpo:XPG1_0542"/>
<evidence type="ECO:0000259" key="1">
    <source>
        <dbReference type="Pfam" id="PF05099"/>
    </source>
</evidence>
<dbReference type="STRING" id="1354304.XPG1_0542"/>
<dbReference type="EMBL" id="FO704551">
    <property type="protein sequence ID" value="CDG20197.1"/>
    <property type="molecule type" value="Genomic_DNA"/>
</dbReference>
<dbReference type="Gene3D" id="1.10.3680.10">
    <property type="entry name" value="TerB-like"/>
    <property type="match status" value="1"/>
</dbReference>
<evidence type="ECO:0000313" key="3">
    <source>
        <dbReference type="Proteomes" id="UP000032735"/>
    </source>
</evidence>
<dbReference type="Pfam" id="PF05099">
    <property type="entry name" value="TerB"/>
    <property type="match status" value="1"/>
</dbReference>
<proteinExistence type="predicted"/>
<dbReference type="CDD" id="cd07176">
    <property type="entry name" value="terB"/>
    <property type="match status" value="1"/>
</dbReference>
<keyword evidence="3" id="KW-1185">Reference proteome</keyword>
<organism evidence="2 3">
    <name type="scientific">Xenorhabdus poinarii G6</name>
    <dbReference type="NCBI Taxonomy" id="1354304"/>
    <lineage>
        <taxon>Bacteria</taxon>
        <taxon>Pseudomonadati</taxon>
        <taxon>Pseudomonadota</taxon>
        <taxon>Gammaproteobacteria</taxon>
        <taxon>Enterobacterales</taxon>
        <taxon>Morganellaceae</taxon>
        <taxon>Xenorhabdus</taxon>
    </lineage>
</organism>
<accession>A0A068QYU2</accession>